<dbReference type="EMBL" id="RKHO01000001">
    <property type="protein sequence ID" value="ROR92555.1"/>
    <property type="molecule type" value="Genomic_DNA"/>
</dbReference>
<name>A0A3N2CYC7_9ACTN</name>
<dbReference type="RefSeq" id="WP_123392203.1">
    <property type="nucleotide sequence ID" value="NZ_RKHO01000001.1"/>
</dbReference>
<keyword evidence="1" id="KW-0472">Membrane</keyword>
<organism evidence="2 3">
    <name type="scientific">Nocardioides aurantiacus</name>
    <dbReference type="NCBI Taxonomy" id="86796"/>
    <lineage>
        <taxon>Bacteria</taxon>
        <taxon>Bacillati</taxon>
        <taxon>Actinomycetota</taxon>
        <taxon>Actinomycetes</taxon>
        <taxon>Propionibacteriales</taxon>
        <taxon>Nocardioidaceae</taxon>
        <taxon>Nocardioides</taxon>
    </lineage>
</organism>
<feature type="transmembrane region" description="Helical" evidence="1">
    <location>
        <begin position="97"/>
        <end position="118"/>
    </location>
</feature>
<evidence type="ECO:0000313" key="2">
    <source>
        <dbReference type="EMBL" id="ROR92555.1"/>
    </source>
</evidence>
<proteinExistence type="predicted"/>
<keyword evidence="1" id="KW-1133">Transmembrane helix</keyword>
<keyword evidence="3" id="KW-1185">Reference proteome</keyword>
<reference evidence="2 3" key="1">
    <citation type="submission" date="2018-11" db="EMBL/GenBank/DDBJ databases">
        <title>Sequencing the genomes of 1000 actinobacteria strains.</title>
        <authorList>
            <person name="Klenk H.-P."/>
        </authorList>
    </citation>
    <scope>NUCLEOTIDE SEQUENCE [LARGE SCALE GENOMIC DNA]</scope>
    <source>
        <strain evidence="2 3">DSM 12652</strain>
    </source>
</reference>
<dbReference type="AlphaFoldDB" id="A0A3N2CYC7"/>
<evidence type="ECO:0000256" key="1">
    <source>
        <dbReference type="SAM" id="Phobius"/>
    </source>
</evidence>
<accession>A0A3N2CYC7</accession>
<dbReference type="Proteomes" id="UP000281738">
    <property type="component" value="Unassembled WGS sequence"/>
</dbReference>
<evidence type="ECO:0000313" key="3">
    <source>
        <dbReference type="Proteomes" id="UP000281738"/>
    </source>
</evidence>
<comment type="caution">
    <text evidence="2">The sequence shown here is derived from an EMBL/GenBank/DDBJ whole genome shotgun (WGS) entry which is preliminary data.</text>
</comment>
<gene>
    <name evidence="2" type="ORF">EDD33_3446</name>
</gene>
<sequence>MSPPEVPDEFAAAYREAYERALVAQTDAARHRRPPQYRPGFVAPTVTVAASSAPVRPAPDVDLPERRGRLVVGTHRQEPDVLGAGEPWFDHVRDSRMFVPVLLATLALLLVLGAYVIGRAFTAAVGVG</sequence>
<keyword evidence="1" id="KW-0812">Transmembrane</keyword>
<protein>
    <submittedName>
        <fullName evidence="2">Uncharacterized protein</fullName>
    </submittedName>
</protein>